<organism evidence="2 3">
    <name type="scientific">Solitalea canadensis (strain ATCC 29591 / DSM 3403 / JCM 21819 / LMG 8368 / NBRC 15130 / NCIMB 12057 / USAM 9D)</name>
    <name type="common">Flexibacter canadensis</name>
    <dbReference type="NCBI Taxonomy" id="929556"/>
    <lineage>
        <taxon>Bacteria</taxon>
        <taxon>Pseudomonadati</taxon>
        <taxon>Bacteroidota</taxon>
        <taxon>Sphingobacteriia</taxon>
        <taxon>Sphingobacteriales</taxon>
        <taxon>Sphingobacteriaceae</taxon>
        <taxon>Solitalea</taxon>
    </lineage>
</organism>
<evidence type="ECO:0000313" key="3">
    <source>
        <dbReference type="Proteomes" id="UP000007590"/>
    </source>
</evidence>
<dbReference type="Proteomes" id="UP000007590">
    <property type="component" value="Chromosome"/>
</dbReference>
<proteinExistence type="predicted"/>
<reference evidence="2" key="1">
    <citation type="submission" date="2012-02" db="EMBL/GenBank/DDBJ databases">
        <title>The complete genome of Solitalea canadensis DSM 3403.</title>
        <authorList>
            <consortium name="US DOE Joint Genome Institute (JGI-PGF)"/>
            <person name="Lucas S."/>
            <person name="Copeland A."/>
            <person name="Lapidus A."/>
            <person name="Glavina del Rio T."/>
            <person name="Dalin E."/>
            <person name="Tice H."/>
            <person name="Bruce D."/>
            <person name="Goodwin L."/>
            <person name="Pitluck S."/>
            <person name="Peters L."/>
            <person name="Ovchinnikova G."/>
            <person name="Lu M."/>
            <person name="Kyrpides N."/>
            <person name="Mavromatis K."/>
            <person name="Ivanova N."/>
            <person name="Brettin T."/>
            <person name="Detter J.C."/>
            <person name="Han C."/>
            <person name="Larimer F."/>
            <person name="Land M."/>
            <person name="Hauser L."/>
            <person name="Markowitz V."/>
            <person name="Cheng J.-F."/>
            <person name="Hugenholtz P."/>
            <person name="Woyke T."/>
            <person name="Wu D."/>
            <person name="Spring S."/>
            <person name="Schroeder M."/>
            <person name="Kopitz M."/>
            <person name="Brambilla E."/>
            <person name="Klenk H.-P."/>
            <person name="Eisen J.A."/>
        </authorList>
    </citation>
    <scope>NUCLEOTIDE SEQUENCE</scope>
    <source>
        <strain evidence="2">DSM 3403</strain>
    </source>
</reference>
<keyword evidence="1" id="KW-0472">Membrane</keyword>
<keyword evidence="1" id="KW-0812">Transmembrane</keyword>
<feature type="transmembrane region" description="Helical" evidence="1">
    <location>
        <begin position="81"/>
        <end position="102"/>
    </location>
</feature>
<name>H8KWK9_SOLCM</name>
<evidence type="ECO:0000256" key="1">
    <source>
        <dbReference type="SAM" id="Phobius"/>
    </source>
</evidence>
<accession>H8KWK9</accession>
<dbReference type="eggNOG" id="ENOG5033FYS">
    <property type="taxonomic scope" value="Bacteria"/>
</dbReference>
<evidence type="ECO:0000313" key="2">
    <source>
        <dbReference type="EMBL" id="AFD08127.1"/>
    </source>
</evidence>
<dbReference type="AlphaFoldDB" id="H8KWK9"/>
<keyword evidence="3" id="KW-1185">Reference proteome</keyword>
<dbReference type="HOGENOM" id="CLU_154568_0_0_10"/>
<feature type="transmembrane region" description="Helical" evidence="1">
    <location>
        <begin position="12"/>
        <end position="33"/>
    </location>
</feature>
<feature type="transmembrane region" description="Helical" evidence="1">
    <location>
        <begin position="40"/>
        <end position="61"/>
    </location>
</feature>
<gene>
    <name evidence="2" type="ordered locus">Solca_3114</name>
</gene>
<protein>
    <submittedName>
        <fullName evidence="2">Uncharacterized protein</fullName>
    </submittedName>
</protein>
<keyword evidence="1" id="KW-1133">Transmembrane helix</keyword>
<dbReference type="KEGG" id="scn:Solca_3114"/>
<sequence length="118" mass="13067">MRVPLYGSMNFFWIHVALGILLVTIAVIALFALFTQRNLLIRLSGWFSLGLTVFIFMAAKWKVADSFAFIPLKKLATLATGIVHFSWGWLVLLTGAVLLIIAGKTNETSVQKSVTNPQ</sequence>
<dbReference type="EMBL" id="CP003349">
    <property type="protein sequence ID" value="AFD08127.1"/>
    <property type="molecule type" value="Genomic_DNA"/>
</dbReference>